<keyword evidence="1" id="KW-0946">Virion</keyword>
<protein>
    <submittedName>
        <fullName evidence="1">Spore coat protein</fullName>
    </submittedName>
</protein>
<name>A0ABW0TW42_9BACL</name>
<evidence type="ECO:0000313" key="2">
    <source>
        <dbReference type="Proteomes" id="UP001596071"/>
    </source>
</evidence>
<reference evidence="2" key="1">
    <citation type="journal article" date="2019" name="Int. J. Syst. Evol. Microbiol.">
        <title>The Global Catalogue of Microorganisms (GCM) 10K type strain sequencing project: providing services to taxonomists for standard genome sequencing and annotation.</title>
        <authorList>
            <consortium name="The Broad Institute Genomics Platform"/>
            <consortium name="The Broad Institute Genome Sequencing Center for Infectious Disease"/>
            <person name="Wu L."/>
            <person name="Ma J."/>
        </authorList>
    </citation>
    <scope>NUCLEOTIDE SEQUENCE [LARGE SCALE GENOMIC DNA]</scope>
    <source>
        <strain evidence="2">KACC 11299</strain>
    </source>
</reference>
<dbReference type="PANTHER" id="PTHR39183:SF1">
    <property type="entry name" value="SPORE COAT PROTEIN F-LIKE PROTEIN YHCQ"/>
    <property type="match status" value="1"/>
</dbReference>
<proteinExistence type="predicted"/>
<evidence type="ECO:0000313" key="1">
    <source>
        <dbReference type="EMBL" id="MFC5602710.1"/>
    </source>
</evidence>
<dbReference type="PANTHER" id="PTHR39183">
    <property type="entry name" value="SPORE COAT PROTEIN F-LIKE PROTEIN YHCQ"/>
    <property type="match status" value="1"/>
</dbReference>
<gene>
    <name evidence="1" type="ORF">ACFPTP_05715</name>
</gene>
<accession>A0ABW0TW42</accession>
<sequence length="76" mass="8711">MFEKKLALHETLEFHEVINFKTVCLLKSKMMQGIVFDQDLKALMEKDVKQSIPALTAMIKVYSNSELKETGIGSYE</sequence>
<comment type="caution">
    <text evidence="1">The sequence shown here is derived from an EMBL/GenBank/DDBJ whole genome shotgun (WGS) entry which is preliminary data.</text>
</comment>
<keyword evidence="2" id="KW-1185">Reference proteome</keyword>
<dbReference type="Proteomes" id="UP001596071">
    <property type="component" value="Unassembled WGS sequence"/>
</dbReference>
<dbReference type="InterPro" id="IPR012851">
    <property type="entry name" value="Spore_coat_CotF-like"/>
</dbReference>
<keyword evidence="1" id="KW-0167">Capsid protein</keyword>
<dbReference type="EMBL" id="JBHSNP010000010">
    <property type="protein sequence ID" value="MFC5602710.1"/>
    <property type="molecule type" value="Genomic_DNA"/>
</dbReference>
<organism evidence="1 2">
    <name type="scientific">Sporosarcina koreensis</name>
    <dbReference type="NCBI Taxonomy" id="334735"/>
    <lineage>
        <taxon>Bacteria</taxon>
        <taxon>Bacillati</taxon>
        <taxon>Bacillota</taxon>
        <taxon>Bacilli</taxon>
        <taxon>Bacillales</taxon>
        <taxon>Caryophanaceae</taxon>
        <taxon>Sporosarcina</taxon>
    </lineage>
</organism>
<dbReference type="RefSeq" id="WP_381442891.1">
    <property type="nucleotide sequence ID" value="NZ_JBHSNP010000010.1"/>
</dbReference>